<name>A0ABV6R1Z7_9CAUL</name>
<evidence type="ECO:0000256" key="2">
    <source>
        <dbReference type="ARBA" id="ARBA00010617"/>
    </source>
</evidence>
<accession>A0ABV6R1Z7</accession>
<dbReference type="Pfam" id="PF00067">
    <property type="entry name" value="p450"/>
    <property type="match status" value="1"/>
</dbReference>
<dbReference type="InterPro" id="IPR017972">
    <property type="entry name" value="Cyt_P450_CS"/>
</dbReference>
<dbReference type="EMBL" id="JBHLSW010000004">
    <property type="protein sequence ID" value="MFC0633640.1"/>
    <property type="molecule type" value="Genomic_DNA"/>
</dbReference>
<sequence>MSLFVPPKPAPLPEKPGLLKRARLIARSSLAVLQSGSYAAPGVGRMAVPSVRGRRRWVYQVRDPACARDILVNRAGDFPKGELMGWMLRPLTGDSIFTTNGEVWRRQRRLVDPALEQARVRESFARMREAAETALQGLERSAGPGGAVRVDDAMTVFAADVIFRTIFSEPIAEAEAREAIAAFEAFQDLAYAHGMIGLSGLPGWLMPGTWARMRAGKRLRRVLKRPLDRRLARVAAGEPDLPTDILASLMASRDPETGTGFSPDELLDQVSMLFLAGHETSASGLAWALYLLAEAPDVQARARAEVKAVVGGGSIAFEHMKRLGLVRDVFREALRLYPPVTTVVRECARPEPMGRHQARPGDPLFVAPWILHRLSSVWPNADAFDPDRFDTPEGREAVRQAYLPFSLGPRVCPGAAFALQEATLMLALILGRFELTRDEAWPPPEPVAKLTLRSANGVTVRLTPVSP</sequence>
<organism evidence="4 5">
    <name type="scientific">Brevundimonas balnearis</name>
    <dbReference type="NCBI Taxonomy" id="1572858"/>
    <lineage>
        <taxon>Bacteria</taxon>
        <taxon>Pseudomonadati</taxon>
        <taxon>Pseudomonadota</taxon>
        <taxon>Alphaproteobacteria</taxon>
        <taxon>Caulobacterales</taxon>
        <taxon>Caulobacteraceae</taxon>
        <taxon>Brevundimonas</taxon>
    </lineage>
</organism>
<dbReference type="RefSeq" id="WP_376835560.1">
    <property type="nucleotide sequence ID" value="NZ_JBHLSW010000004.1"/>
</dbReference>
<dbReference type="InterPro" id="IPR002401">
    <property type="entry name" value="Cyt_P450_E_grp-I"/>
</dbReference>
<keyword evidence="5" id="KW-1185">Reference proteome</keyword>
<dbReference type="PANTHER" id="PTHR24305">
    <property type="entry name" value="CYTOCHROME P450"/>
    <property type="match status" value="1"/>
</dbReference>
<dbReference type="PROSITE" id="PS00086">
    <property type="entry name" value="CYTOCHROME_P450"/>
    <property type="match status" value="1"/>
</dbReference>
<evidence type="ECO:0000313" key="5">
    <source>
        <dbReference type="Proteomes" id="UP001589906"/>
    </source>
</evidence>
<evidence type="ECO:0000313" key="4">
    <source>
        <dbReference type="EMBL" id="MFC0633640.1"/>
    </source>
</evidence>
<evidence type="ECO:0000256" key="3">
    <source>
        <dbReference type="RuleBase" id="RU000461"/>
    </source>
</evidence>
<dbReference type="Gene3D" id="1.10.630.10">
    <property type="entry name" value="Cytochrome P450"/>
    <property type="match status" value="1"/>
</dbReference>
<keyword evidence="3" id="KW-0560">Oxidoreductase</keyword>
<reference evidence="4 5" key="1">
    <citation type="submission" date="2024-09" db="EMBL/GenBank/DDBJ databases">
        <authorList>
            <person name="Sun Q."/>
            <person name="Mori K."/>
        </authorList>
    </citation>
    <scope>NUCLEOTIDE SEQUENCE [LARGE SCALE GENOMIC DNA]</scope>
    <source>
        <strain evidence="4 5">NCAIM B.02621</strain>
    </source>
</reference>
<keyword evidence="3" id="KW-0479">Metal-binding</keyword>
<dbReference type="PRINTS" id="PR00385">
    <property type="entry name" value="P450"/>
</dbReference>
<dbReference type="InterPro" id="IPR036396">
    <property type="entry name" value="Cyt_P450_sf"/>
</dbReference>
<evidence type="ECO:0000256" key="1">
    <source>
        <dbReference type="ARBA" id="ARBA00001971"/>
    </source>
</evidence>
<protein>
    <submittedName>
        <fullName evidence="4">Cytochrome P450</fullName>
    </submittedName>
</protein>
<dbReference type="PRINTS" id="PR00463">
    <property type="entry name" value="EP450I"/>
</dbReference>
<comment type="similarity">
    <text evidence="2 3">Belongs to the cytochrome P450 family.</text>
</comment>
<dbReference type="SUPFAM" id="SSF48264">
    <property type="entry name" value="Cytochrome P450"/>
    <property type="match status" value="1"/>
</dbReference>
<keyword evidence="3" id="KW-0349">Heme</keyword>
<dbReference type="PANTHER" id="PTHR24305:SF166">
    <property type="entry name" value="CYTOCHROME P450 12A4, MITOCHONDRIAL-RELATED"/>
    <property type="match status" value="1"/>
</dbReference>
<keyword evidence="3" id="KW-0503">Monooxygenase</keyword>
<dbReference type="Proteomes" id="UP001589906">
    <property type="component" value="Unassembled WGS sequence"/>
</dbReference>
<comment type="caution">
    <text evidence="4">The sequence shown here is derived from an EMBL/GenBank/DDBJ whole genome shotgun (WGS) entry which is preliminary data.</text>
</comment>
<keyword evidence="3" id="KW-0408">Iron</keyword>
<dbReference type="InterPro" id="IPR050121">
    <property type="entry name" value="Cytochrome_P450_monoxygenase"/>
</dbReference>
<proteinExistence type="inferred from homology"/>
<dbReference type="InterPro" id="IPR001128">
    <property type="entry name" value="Cyt_P450"/>
</dbReference>
<gene>
    <name evidence="4" type="ORF">ACFFGE_07085</name>
</gene>
<comment type="cofactor">
    <cofactor evidence="1">
        <name>heme</name>
        <dbReference type="ChEBI" id="CHEBI:30413"/>
    </cofactor>
</comment>